<dbReference type="EMBL" id="JAQQWK010000006">
    <property type="protein sequence ID" value="KAK8038618.1"/>
    <property type="molecule type" value="Genomic_DNA"/>
</dbReference>
<evidence type="ECO:0000313" key="3">
    <source>
        <dbReference type="Proteomes" id="UP001444661"/>
    </source>
</evidence>
<dbReference type="PANTHER" id="PTHR33112:SF9">
    <property type="entry name" value="HETEROKARYON INCOMPATIBILITY DOMAIN-CONTAINING PROTEIN"/>
    <property type="match status" value="1"/>
</dbReference>
<feature type="domain" description="Heterokaryon incompatibility" evidence="1">
    <location>
        <begin position="8"/>
        <end position="155"/>
    </location>
</feature>
<dbReference type="PANTHER" id="PTHR33112">
    <property type="entry name" value="DOMAIN PROTEIN, PUTATIVE-RELATED"/>
    <property type="match status" value="1"/>
</dbReference>
<gene>
    <name evidence="2" type="ORF">PG993_007029</name>
</gene>
<dbReference type="InterPro" id="IPR010730">
    <property type="entry name" value="HET"/>
</dbReference>
<comment type="caution">
    <text evidence="2">The sequence shown here is derived from an EMBL/GenBank/DDBJ whole genome shotgun (WGS) entry which is preliminary data.</text>
</comment>
<reference evidence="2 3" key="1">
    <citation type="submission" date="2023-01" db="EMBL/GenBank/DDBJ databases">
        <title>Analysis of 21 Apiospora genomes using comparative genomics revels a genus with tremendous synthesis potential of carbohydrate active enzymes and secondary metabolites.</title>
        <authorList>
            <person name="Sorensen T."/>
        </authorList>
    </citation>
    <scope>NUCLEOTIDE SEQUENCE [LARGE SCALE GENOMIC DNA]</scope>
    <source>
        <strain evidence="2 3">CBS 33761</strain>
    </source>
</reference>
<proteinExistence type="predicted"/>
<evidence type="ECO:0000313" key="2">
    <source>
        <dbReference type="EMBL" id="KAK8038618.1"/>
    </source>
</evidence>
<accession>A0ABR1SWE2</accession>
<organism evidence="2 3">
    <name type="scientific">Apiospora rasikravindrae</name>
    <dbReference type="NCBI Taxonomy" id="990691"/>
    <lineage>
        <taxon>Eukaryota</taxon>
        <taxon>Fungi</taxon>
        <taxon>Dikarya</taxon>
        <taxon>Ascomycota</taxon>
        <taxon>Pezizomycotina</taxon>
        <taxon>Sordariomycetes</taxon>
        <taxon>Xylariomycetidae</taxon>
        <taxon>Amphisphaeriales</taxon>
        <taxon>Apiosporaceae</taxon>
        <taxon>Apiospora</taxon>
    </lineage>
</organism>
<evidence type="ECO:0000259" key="1">
    <source>
        <dbReference type="Pfam" id="PF06985"/>
    </source>
</evidence>
<keyword evidence="3" id="KW-1185">Reference proteome</keyword>
<dbReference type="Pfam" id="PF06985">
    <property type="entry name" value="HET"/>
    <property type="match status" value="1"/>
</dbReference>
<sequence length="202" mass="22920">MDANTIRYAALSHCWGPQGVDFKLLSRNVDAFRLQIHWDILSLTFQEAILAATRLGIQYIWIDALCIVQDSAEDWKIEASRMMQVYTNCYINISADASTDGTGGLFRQRDPARFQPFLVTPGGNGSNAPFYCYSNNWGKYVERAPLIKRSWVTQERFMSPRIVHFSNDQSVGCPERRSGADFTSTPTIPEGSEYCMAYGMTW</sequence>
<name>A0ABR1SWE2_9PEZI</name>
<protein>
    <submittedName>
        <fullName evidence="2">Heterokaryon incompatibility protein</fullName>
    </submittedName>
</protein>
<dbReference type="Proteomes" id="UP001444661">
    <property type="component" value="Unassembled WGS sequence"/>
</dbReference>